<sequence length="102" mass="12257">LEKSVEFREVDISDMPKDLKKVQHEAEELKMQLLYQEHYSRRENLMFPGIQENDAPIDTERETENNNVENTKEVIYNFLQKELGFENAPSRFEFQRIHRVGK</sequence>
<comment type="caution">
    <text evidence="1">The sequence shown here is derived from an EMBL/GenBank/DDBJ whole genome shotgun (WGS) entry which is preliminary data.</text>
</comment>
<dbReference type="EMBL" id="CALNXK010000050">
    <property type="protein sequence ID" value="CAH3131962.1"/>
    <property type="molecule type" value="Genomic_DNA"/>
</dbReference>
<feature type="non-terminal residue" evidence="1">
    <location>
        <position position="1"/>
    </location>
</feature>
<evidence type="ECO:0000313" key="1">
    <source>
        <dbReference type="EMBL" id="CAH3131962.1"/>
    </source>
</evidence>
<accession>A0ABN8P377</accession>
<evidence type="ECO:0000313" key="2">
    <source>
        <dbReference type="Proteomes" id="UP001159405"/>
    </source>
</evidence>
<protein>
    <submittedName>
        <fullName evidence="1">Uncharacterized protein</fullName>
    </submittedName>
</protein>
<organism evidence="1 2">
    <name type="scientific">Porites lobata</name>
    <dbReference type="NCBI Taxonomy" id="104759"/>
    <lineage>
        <taxon>Eukaryota</taxon>
        <taxon>Metazoa</taxon>
        <taxon>Cnidaria</taxon>
        <taxon>Anthozoa</taxon>
        <taxon>Hexacorallia</taxon>
        <taxon>Scleractinia</taxon>
        <taxon>Fungiina</taxon>
        <taxon>Poritidae</taxon>
        <taxon>Porites</taxon>
    </lineage>
</organism>
<dbReference type="Proteomes" id="UP001159405">
    <property type="component" value="Unassembled WGS sequence"/>
</dbReference>
<feature type="non-terminal residue" evidence="1">
    <location>
        <position position="102"/>
    </location>
</feature>
<name>A0ABN8P377_9CNID</name>
<proteinExistence type="predicted"/>
<reference evidence="1 2" key="1">
    <citation type="submission" date="2022-05" db="EMBL/GenBank/DDBJ databases">
        <authorList>
            <consortium name="Genoscope - CEA"/>
            <person name="William W."/>
        </authorList>
    </citation>
    <scope>NUCLEOTIDE SEQUENCE [LARGE SCALE GENOMIC DNA]</scope>
</reference>
<keyword evidence="2" id="KW-1185">Reference proteome</keyword>
<gene>
    <name evidence="1" type="ORF">PLOB_00036359</name>
</gene>